<sequence length="49" mass="5192">MALAWVRAWPGVVAPVVNARTRERRGALLTSVDVTLSSDETDRLAAVGG</sequence>
<evidence type="ECO:0000313" key="1">
    <source>
        <dbReference type="EMBL" id="ASO21788.1"/>
    </source>
</evidence>
<protein>
    <submittedName>
        <fullName evidence="1">Uncharacterized protein</fullName>
    </submittedName>
</protein>
<dbReference type="Proteomes" id="UP000204221">
    <property type="component" value="Chromosome"/>
</dbReference>
<dbReference type="AlphaFoldDB" id="A0A221W7A6"/>
<dbReference type="EMBL" id="CP022521">
    <property type="protein sequence ID" value="ASO21788.1"/>
    <property type="molecule type" value="Genomic_DNA"/>
</dbReference>
<keyword evidence="2" id="KW-1185">Reference proteome</keyword>
<dbReference type="InterPro" id="IPR036812">
    <property type="entry name" value="NAD(P)_OxRdtase_dom_sf"/>
</dbReference>
<organism evidence="1 2">
    <name type="scientific">Actinoalloteichus hoggarensis</name>
    <dbReference type="NCBI Taxonomy" id="1470176"/>
    <lineage>
        <taxon>Bacteria</taxon>
        <taxon>Bacillati</taxon>
        <taxon>Actinomycetota</taxon>
        <taxon>Actinomycetes</taxon>
        <taxon>Pseudonocardiales</taxon>
        <taxon>Pseudonocardiaceae</taxon>
        <taxon>Actinoalloteichus</taxon>
    </lineage>
</organism>
<gene>
    <name evidence="1" type="ORF">AHOG_20855</name>
</gene>
<evidence type="ECO:0000313" key="2">
    <source>
        <dbReference type="Proteomes" id="UP000204221"/>
    </source>
</evidence>
<accession>A0A221W7A6</accession>
<dbReference type="Gene3D" id="3.20.20.100">
    <property type="entry name" value="NADP-dependent oxidoreductase domain"/>
    <property type="match status" value="1"/>
</dbReference>
<name>A0A221W7A6_9PSEU</name>
<reference evidence="1 2" key="1">
    <citation type="submission" date="2017-07" db="EMBL/GenBank/DDBJ databases">
        <title>Complete genome sequence of Actinoalloteichus hoggarensis DSM 45943, type strain of Actinoalloteichus hoggarensis.</title>
        <authorList>
            <person name="Ruckert C."/>
            <person name="Nouioui I."/>
            <person name="Willmese J."/>
            <person name="van Wezel G."/>
            <person name="Klenk H.-P."/>
            <person name="Kalinowski J."/>
            <person name="Zotchev S.B."/>
        </authorList>
    </citation>
    <scope>NUCLEOTIDE SEQUENCE [LARGE SCALE GENOMIC DNA]</scope>
    <source>
        <strain evidence="1 2">DSM 45943</strain>
    </source>
</reference>
<proteinExistence type="predicted"/>
<dbReference type="KEGG" id="ahg:AHOG_20855"/>
<dbReference type="SUPFAM" id="SSF51430">
    <property type="entry name" value="NAD(P)-linked oxidoreductase"/>
    <property type="match status" value="1"/>
</dbReference>